<proteinExistence type="predicted"/>
<sequence>MSKRGQKSRYIRVVLKAGLWKRVPMKLFKWSRKMSLTRQYDLVDNDEYDTKMSLHPEEAFEYGIAFHAKSPGLVVGGSTGIYRAVSECLLDPLEYGVLSFVKVTKTISLIVRLLLLV</sequence>
<dbReference type="AlphaFoldDB" id="A0A821LGV7"/>
<organism evidence="1 2">
    <name type="scientific">Pieris macdunnoughi</name>
    <dbReference type="NCBI Taxonomy" id="345717"/>
    <lineage>
        <taxon>Eukaryota</taxon>
        <taxon>Metazoa</taxon>
        <taxon>Ecdysozoa</taxon>
        <taxon>Arthropoda</taxon>
        <taxon>Hexapoda</taxon>
        <taxon>Insecta</taxon>
        <taxon>Pterygota</taxon>
        <taxon>Neoptera</taxon>
        <taxon>Endopterygota</taxon>
        <taxon>Lepidoptera</taxon>
        <taxon>Glossata</taxon>
        <taxon>Ditrysia</taxon>
        <taxon>Papilionoidea</taxon>
        <taxon>Pieridae</taxon>
        <taxon>Pierinae</taxon>
        <taxon>Pieris</taxon>
    </lineage>
</organism>
<evidence type="ECO:0000313" key="1">
    <source>
        <dbReference type="EMBL" id="CAF4750763.1"/>
    </source>
</evidence>
<name>A0A821LGV7_9NEOP</name>
<dbReference type="EMBL" id="CAJOBZ010000001">
    <property type="protein sequence ID" value="CAF4750763.1"/>
    <property type="molecule type" value="Genomic_DNA"/>
</dbReference>
<dbReference type="OrthoDB" id="10030336at2759"/>
<accession>A0A821LGV7</accession>
<gene>
    <name evidence="1" type="ORF">PMACD_LOCUS664</name>
</gene>
<evidence type="ECO:0000313" key="2">
    <source>
        <dbReference type="Proteomes" id="UP000663880"/>
    </source>
</evidence>
<keyword evidence="2" id="KW-1185">Reference proteome</keyword>
<reference evidence="1" key="1">
    <citation type="submission" date="2021-02" db="EMBL/GenBank/DDBJ databases">
        <authorList>
            <person name="Steward A R."/>
        </authorList>
    </citation>
    <scope>NUCLEOTIDE SEQUENCE</scope>
</reference>
<comment type="caution">
    <text evidence="1">The sequence shown here is derived from an EMBL/GenBank/DDBJ whole genome shotgun (WGS) entry which is preliminary data.</text>
</comment>
<protein>
    <submittedName>
        <fullName evidence="1">Uncharacterized protein</fullName>
    </submittedName>
</protein>
<dbReference type="Proteomes" id="UP000663880">
    <property type="component" value="Unassembled WGS sequence"/>
</dbReference>